<accession>A0A0D0IYS3</accession>
<dbReference type="Proteomes" id="UP000032046">
    <property type="component" value="Unassembled WGS sequence"/>
</dbReference>
<evidence type="ECO:0000259" key="1">
    <source>
        <dbReference type="Pfam" id="PF07521"/>
    </source>
</evidence>
<keyword evidence="3" id="KW-1185">Reference proteome</keyword>
<dbReference type="InterPro" id="IPR036866">
    <property type="entry name" value="RibonucZ/Hydroxyglut_hydro"/>
</dbReference>
<dbReference type="PANTHER" id="PTHR43694">
    <property type="entry name" value="RIBONUCLEASE J"/>
    <property type="match status" value="1"/>
</dbReference>
<dbReference type="Gene3D" id="3.60.15.10">
    <property type="entry name" value="Ribonuclease Z/Hydroxyacylglutathione hydrolase-like"/>
    <property type="match status" value="1"/>
</dbReference>
<comment type="caution">
    <text evidence="2">The sequence shown here is derived from an EMBL/GenBank/DDBJ whole genome shotgun (WGS) entry which is preliminary data.</text>
</comment>
<sequence>MNIKIHRGLDQIGGCITEISTETSRVFIDFGQNLPGNGEPTTPEEDEALVTRIFAQNKKQHEAVFYTHGHEDHVGLFEYIPEDVPQYMSEGTKGLLEIKYDVLYEGADLKVNELLENECDSQEYSDALNRLISADNKCKLLNKIEVWQRTSPRKDPESICIGDIKVTPFFNCHSIYDSHMFLIEADGKRIWHMGDYREHGYMGKGLIPTLKKYATDIDVLITEGTMLKREDKCIHEHIASYKMQNVMKAFKYVFVLATATDMERLASIKQASTDAAKPLCIWSLFMKKTMAYFTERESKQSKGLFSFEPLFYNDRLLKKLKQTGMTMVVGTSQMERVKGLLDKLPQEETLLIYSSWDGYYKDPEQVKADPKYKEFRDMFPNVVDIHTSGHADRHTIEKVIKIVQPKEVICIHKEADAEL</sequence>
<dbReference type="AlphaFoldDB" id="A0A0D0IYS3"/>
<name>A0A0D0IYS3_9BACT</name>
<organism evidence="2 3">
    <name type="scientific">Prevotella pectinovora</name>
    <dbReference type="NCBI Taxonomy" id="1602169"/>
    <lineage>
        <taxon>Bacteria</taxon>
        <taxon>Pseudomonadati</taxon>
        <taxon>Bacteroidota</taxon>
        <taxon>Bacteroidia</taxon>
        <taxon>Bacteroidales</taxon>
        <taxon>Prevotellaceae</taxon>
        <taxon>Prevotella</taxon>
    </lineage>
</organism>
<gene>
    <name evidence="2" type="ORF">ST44_00785</name>
</gene>
<evidence type="ECO:0000313" key="2">
    <source>
        <dbReference type="EMBL" id="KIP64854.1"/>
    </source>
</evidence>
<dbReference type="Pfam" id="PF07521">
    <property type="entry name" value="RMMBL"/>
    <property type="match status" value="1"/>
</dbReference>
<dbReference type="SUPFAM" id="SSF56281">
    <property type="entry name" value="Metallo-hydrolase/oxidoreductase"/>
    <property type="match status" value="1"/>
</dbReference>
<dbReference type="STRING" id="1602171.ST44_00785"/>
<evidence type="ECO:0000313" key="3">
    <source>
        <dbReference type="Proteomes" id="UP000032046"/>
    </source>
</evidence>
<dbReference type="RefSeq" id="WP_042517263.1">
    <property type="nucleotide sequence ID" value="NZ_JXQK01000010.1"/>
</dbReference>
<protein>
    <submittedName>
        <fullName evidence="2">Metallo-beta-lactamase</fullName>
    </submittedName>
</protein>
<dbReference type="EMBL" id="JXQK01000010">
    <property type="protein sequence ID" value="KIP64854.1"/>
    <property type="molecule type" value="Genomic_DNA"/>
</dbReference>
<dbReference type="PANTHER" id="PTHR43694:SF1">
    <property type="entry name" value="RIBONUCLEASE J"/>
    <property type="match status" value="1"/>
</dbReference>
<feature type="domain" description="Zn-dependent metallo-hydrolase RNA specificity" evidence="1">
    <location>
        <begin position="382"/>
        <end position="414"/>
    </location>
</feature>
<proteinExistence type="predicted"/>
<dbReference type="InterPro" id="IPR011108">
    <property type="entry name" value="RMMBL"/>
</dbReference>
<reference evidence="2 3" key="1">
    <citation type="submission" date="2015-01" db="EMBL/GenBank/DDBJ databases">
        <title>Comparative genomics of non-oral Prevotella species.</title>
        <authorList>
            <person name="Accetto T."/>
            <person name="Nograsek B."/>
            <person name="Avgustin G."/>
        </authorList>
    </citation>
    <scope>NUCLEOTIDE SEQUENCE [LARGE SCALE GENOMIC DNA]</scope>
    <source>
        <strain evidence="2 3">P5-119</strain>
    </source>
</reference>